<dbReference type="PANTHER" id="PTHR43386:SF1">
    <property type="entry name" value="D,D-DIPEPTIDE TRANSPORT SYSTEM PERMEASE PROTEIN DDPC-RELATED"/>
    <property type="match status" value="1"/>
</dbReference>
<proteinExistence type="inferred from homology"/>
<dbReference type="PROSITE" id="PS50928">
    <property type="entry name" value="ABC_TM1"/>
    <property type="match status" value="1"/>
</dbReference>
<organism evidence="9 10">
    <name type="scientific">Vallitalea guaymasensis</name>
    <dbReference type="NCBI Taxonomy" id="1185412"/>
    <lineage>
        <taxon>Bacteria</taxon>
        <taxon>Bacillati</taxon>
        <taxon>Bacillota</taxon>
        <taxon>Clostridia</taxon>
        <taxon>Lachnospirales</taxon>
        <taxon>Vallitaleaceae</taxon>
        <taxon>Vallitalea</taxon>
    </lineage>
</organism>
<keyword evidence="2 7" id="KW-0813">Transport</keyword>
<keyword evidence="3" id="KW-1003">Cell membrane</keyword>
<dbReference type="SUPFAM" id="SSF161098">
    <property type="entry name" value="MetI-like"/>
    <property type="match status" value="1"/>
</dbReference>
<sequence length="280" mass="30872">MIKKFIKNKKCKVGLIIILVIIVFGVIYPIVSPNDPYAVSSADKYIGLSTRFPLGTDSFGRCVLTRIAVGTKYSLLVSFVIIGAISVISLLVGTIPTYYGGKYDRAFVAVCDVIMAFPQMIFVLVLIGILGKGIGNLMISMIISQWAWYAKFVRGYVLEEKNKGYVKAAIASGTKSYKIILRHIIPNILPAFIVYVSVGMGRVILELSAFSFLGLGVSPEIPEWGAMLNENRKCIFTHPELMLYPGLFIFFTAMAFNLLGDGLRDIFDHRKGGVNESVCN</sequence>
<evidence type="ECO:0000256" key="3">
    <source>
        <dbReference type="ARBA" id="ARBA00022475"/>
    </source>
</evidence>
<gene>
    <name evidence="9" type="ORF">HYG85_03290</name>
</gene>
<keyword evidence="10" id="KW-1185">Reference proteome</keyword>
<dbReference type="EMBL" id="CP058561">
    <property type="protein sequence ID" value="QUH31908.1"/>
    <property type="molecule type" value="Genomic_DNA"/>
</dbReference>
<dbReference type="InterPro" id="IPR000515">
    <property type="entry name" value="MetI-like"/>
</dbReference>
<dbReference type="GO" id="GO:0005886">
    <property type="term" value="C:plasma membrane"/>
    <property type="evidence" value="ECO:0007669"/>
    <property type="project" value="UniProtKB-SubCell"/>
</dbReference>
<evidence type="ECO:0000256" key="4">
    <source>
        <dbReference type="ARBA" id="ARBA00022692"/>
    </source>
</evidence>
<evidence type="ECO:0000256" key="2">
    <source>
        <dbReference type="ARBA" id="ARBA00022448"/>
    </source>
</evidence>
<protein>
    <submittedName>
        <fullName evidence="9">ABC transporter permease subunit</fullName>
    </submittedName>
</protein>
<feature type="domain" description="ABC transmembrane type-1" evidence="8">
    <location>
        <begin position="75"/>
        <end position="260"/>
    </location>
</feature>
<dbReference type="AlphaFoldDB" id="A0A8J8MFG5"/>
<feature type="transmembrane region" description="Helical" evidence="7">
    <location>
        <begin position="107"/>
        <end position="131"/>
    </location>
</feature>
<keyword evidence="6 7" id="KW-0472">Membrane</keyword>
<dbReference type="Gene3D" id="1.10.3720.10">
    <property type="entry name" value="MetI-like"/>
    <property type="match status" value="1"/>
</dbReference>
<evidence type="ECO:0000313" key="10">
    <source>
        <dbReference type="Proteomes" id="UP000677305"/>
    </source>
</evidence>
<keyword evidence="5 7" id="KW-1133">Transmembrane helix</keyword>
<feature type="transmembrane region" description="Helical" evidence="7">
    <location>
        <begin position="12"/>
        <end position="31"/>
    </location>
</feature>
<reference evidence="9 10" key="1">
    <citation type="submission" date="2020-07" db="EMBL/GenBank/DDBJ databases">
        <title>Vallitalea guaymasensis genome.</title>
        <authorList>
            <person name="Postec A."/>
        </authorList>
    </citation>
    <scope>NUCLEOTIDE SEQUENCE [LARGE SCALE GENOMIC DNA]</scope>
    <source>
        <strain evidence="9 10">Ra1766G1</strain>
    </source>
</reference>
<keyword evidence="4 7" id="KW-0812">Transmembrane</keyword>
<dbReference type="InterPro" id="IPR025966">
    <property type="entry name" value="OppC_N"/>
</dbReference>
<evidence type="ECO:0000256" key="1">
    <source>
        <dbReference type="ARBA" id="ARBA00004651"/>
    </source>
</evidence>
<feature type="transmembrane region" description="Helical" evidence="7">
    <location>
        <begin position="184"/>
        <end position="205"/>
    </location>
</feature>
<feature type="transmembrane region" description="Helical" evidence="7">
    <location>
        <begin position="73"/>
        <end position="95"/>
    </location>
</feature>
<evidence type="ECO:0000256" key="7">
    <source>
        <dbReference type="RuleBase" id="RU363032"/>
    </source>
</evidence>
<dbReference type="KEGG" id="vgu:HYG85_03290"/>
<dbReference type="GO" id="GO:0055085">
    <property type="term" value="P:transmembrane transport"/>
    <property type="evidence" value="ECO:0007669"/>
    <property type="project" value="InterPro"/>
</dbReference>
<dbReference type="InterPro" id="IPR050366">
    <property type="entry name" value="BP-dependent_transpt_permease"/>
</dbReference>
<comment type="similarity">
    <text evidence="7">Belongs to the binding-protein-dependent transport system permease family.</text>
</comment>
<dbReference type="PANTHER" id="PTHR43386">
    <property type="entry name" value="OLIGOPEPTIDE TRANSPORT SYSTEM PERMEASE PROTEIN APPC"/>
    <property type="match status" value="1"/>
</dbReference>
<dbReference type="CDD" id="cd06261">
    <property type="entry name" value="TM_PBP2"/>
    <property type="match status" value="1"/>
</dbReference>
<comment type="subcellular location">
    <subcellularLocation>
        <location evidence="1 7">Cell membrane</location>
        <topology evidence="1 7">Multi-pass membrane protein</topology>
    </subcellularLocation>
</comment>
<accession>A0A8J8MFG5</accession>
<feature type="transmembrane region" description="Helical" evidence="7">
    <location>
        <begin position="137"/>
        <end position="157"/>
    </location>
</feature>
<feature type="transmembrane region" description="Helical" evidence="7">
    <location>
        <begin position="241"/>
        <end position="260"/>
    </location>
</feature>
<dbReference type="Pfam" id="PF12911">
    <property type="entry name" value="OppC_N"/>
    <property type="match status" value="1"/>
</dbReference>
<dbReference type="RefSeq" id="WP_212693687.1">
    <property type="nucleotide sequence ID" value="NZ_CP058561.1"/>
</dbReference>
<dbReference type="Proteomes" id="UP000677305">
    <property type="component" value="Chromosome"/>
</dbReference>
<evidence type="ECO:0000256" key="6">
    <source>
        <dbReference type="ARBA" id="ARBA00023136"/>
    </source>
</evidence>
<dbReference type="InterPro" id="IPR035906">
    <property type="entry name" value="MetI-like_sf"/>
</dbReference>
<evidence type="ECO:0000313" key="9">
    <source>
        <dbReference type="EMBL" id="QUH31908.1"/>
    </source>
</evidence>
<evidence type="ECO:0000256" key="5">
    <source>
        <dbReference type="ARBA" id="ARBA00022989"/>
    </source>
</evidence>
<evidence type="ECO:0000259" key="8">
    <source>
        <dbReference type="PROSITE" id="PS50928"/>
    </source>
</evidence>
<dbReference type="Pfam" id="PF00528">
    <property type="entry name" value="BPD_transp_1"/>
    <property type="match status" value="1"/>
</dbReference>
<name>A0A8J8MFG5_9FIRM</name>